<evidence type="ECO:0000313" key="7">
    <source>
        <dbReference type="EMBL" id="KAK1444072.1"/>
    </source>
</evidence>
<evidence type="ECO:0000256" key="3">
    <source>
        <dbReference type="ARBA" id="ARBA00022490"/>
    </source>
</evidence>
<dbReference type="Proteomes" id="UP001230268">
    <property type="component" value="Unassembled WGS sequence"/>
</dbReference>
<dbReference type="Gene3D" id="1.20.120.1900">
    <property type="entry name" value="Gamma-tubulin complex, C-terminal domain"/>
    <property type="match status" value="1"/>
</dbReference>
<evidence type="ECO:0000256" key="4">
    <source>
        <dbReference type="ARBA" id="ARBA00022701"/>
    </source>
</evidence>
<evidence type="ECO:0000256" key="1">
    <source>
        <dbReference type="ARBA" id="ARBA00004245"/>
    </source>
</evidence>
<reference evidence="7" key="1">
    <citation type="submission" date="2023-08" db="EMBL/GenBank/DDBJ databases">
        <title>Draft sequence of the Babesia gibsoni genome.</title>
        <authorList>
            <person name="Yamagishi J.Y."/>
            <person name="Xuan X.X."/>
        </authorList>
    </citation>
    <scope>NUCLEOTIDE SEQUENCE</scope>
    <source>
        <strain evidence="7">Azabu</strain>
    </source>
</reference>
<comment type="caution">
    <text evidence="7">The sequence shown here is derived from an EMBL/GenBank/DDBJ whole genome shotgun (WGS) entry which is preliminary data.</text>
</comment>
<accession>A0AAD8UT82</accession>
<dbReference type="GO" id="GO:0005874">
    <property type="term" value="C:microtubule"/>
    <property type="evidence" value="ECO:0007669"/>
    <property type="project" value="UniProtKB-KW"/>
</dbReference>
<comment type="similarity">
    <text evidence="2">Belongs to the TUBGCP family.</text>
</comment>
<proteinExistence type="inferred from homology"/>
<sequence length="739" mass="84565">MTVEDSLQRGGALNLEQSDLSRSQLLLPNETFSECFVTQKVLLILGGNDGSPVFKRKDRGSVRTQRYTYPTILEVSDGVRIAHVSESAIRDCLDVFTRCGSAAYLMNKLLDVIADHRGLPDGEQNELPLAPSLSVLLKSQRNDVRLGSFCWSWHARNQGLVDALATIWEEWNTIIASMHRMFISSLQKEFCGIEDPPQDGMAAMPLLQFNDDQSHSGSPFIRLFKDYFLQYDERRREKAKNTGGHALLDFKLTLLNLECQLRPFLKMLEGVTNLVEVILCYVDRYSLKVDSVTRVATMLLMIHIRSCEHTQTKYMLELWKFMLQSTITSLNVLSVRYPDTYESIDKSWLYFGGPFYDLVTARAEIDDKSGIDIFKQIELPLTALKDEGDTEYRVLKQLNDGVKSSLNKALLSLRDALHRQHHVAQCLSYLSGVCCLRFGDCLDPLYNLLSRRRVPLNYHARLKELLHDCVVDYSLSHRERPVHELSDHDVSVIDMFDYYVDEECGIPNLSLKLSRDPDGPLKRMLTEDTMHKYNSMLRHMLDFQLFVSDVKSLVALSRRSSGVLCGFYIPRASLPLLHVARSFKDYYEWLVNAAWKEFVARLDGCVGVKDVVELHESYLDFLRDTMLVSTQDEIREASQISPLFSEPIKIIYKCAYELNRLLGHEIDPDLEEVESVKDILLSQIEVLKATLNVVCSFTLPDMPVFGSMEHKMLPEVVKARVYLNTKTCKTLSVLYRLLG</sequence>
<feature type="domain" description="Gamma tubulin complex component C-terminal" evidence="6">
    <location>
        <begin position="462"/>
        <end position="645"/>
    </location>
</feature>
<dbReference type="InterPro" id="IPR040457">
    <property type="entry name" value="GCP_C"/>
</dbReference>
<keyword evidence="3" id="KW-0963">Cytoplasm</keyword>
<organism evidence="7 8">
    <name type="scientific">Babesia gibsoni</name>
    <dbReference type="NCBI Taxonomy" id="33632"/>
    <lineage>
        <taxon>Eukaryota</taxon>
        <taxon>Sar</taxon>
        <taxon>Alveolata</taxon>
        <taxon>Apicomplexa</taxon>
        <taxon>Aconoidasida</taxon>
        <taxon>Piroplasmida</taxon>
        <taxon>Babesiidae</taxon>
        <taxon>Babesia</taxon>
    </lineage>
</organism>
<keyword evidence="5" id="KW-0206">Cytoskeleton</keyword>
<name>A0AAD8UT82_BABGI</name>
<dbReference type="AlphaFoldDB" id="A0AAD8UT82"/>
<evidence type="ECO:0000256" key="2">
    <source>
        <dbReference type="ARBA" id="ARBA00010337"/>
    </source>
</evidence>
<gene>
    <name evidence="7" type="ORF">BgAZ_209480</name>
</gene>
<keyword evidence="8" id="KW-1185">Reference proteome</keyword>
<keyword evidence="4" id="KW-0493">Microtubule</keyword>
<evidence type="ECO:0000313" key="8">
    <source>
        <dbReference type="Proteomes" id="UP001230268"/>
    </source>
</evidence>
<dbReference type="GO" id="GO:0043015">
    <property type="term" value="F:gamma-tubulin binding"/>
    <property type="evidence" value="ECO:0007669"/>
    <property type="project" value="InterPro"/>
</dbReference>
<evidence type="ECO:0000256" key="5">
    <source>
        <dbReference type="ARBA" id="ARBA00023212"/>
    </source>
</evidence>
<dbReference type="InterPro" id="IPR042241">
    <property type="entry name" value="GCP_C_sf"/>
</dbReference>
<dbReference type="Pfam" id="PF04130">
    <property type="entry name" value="GCP_C_terminal"/>
    <property type="match status" value="1"/>
</dbReference>
<protein>
    <recommendedName>
        <fullName evidence="6">Gamma tubulin complex component C-terminal domain-containing protein</fullName>
    </recommendedName>
</protein>
<evidence type="ECO:0000259" key="6">
    <source>
        <dbReference type="Pfam" id="PF04130"/>
    </source>
</evidence>
<comment type="subcellular location">
    <subcellularLocation>
        <location evidence="1">Cytoplasm</location>
        <location evidence="1">Cytoskeleton</location>
    </subcellularLocation>
</comment>
<dbReference type="EMBL" id="JAVEPI010000002">
    <property type="protein sequence ID" value="KAK1444072.1"/>
    <property type="molecule type" value="Genomic_DNA"/>
</dbReference>